<evidence type="ECO:0000256" key="2">
    <source>
        <dbReference type="ARBA" id="ARBA00012438"/>
    </source>
</evidence>
<evidence type="ECO:0000256" key="6">
    <source>
        <dbReference type="ARBA" id="ARBA00022777"/>
    </source>
</evidence>
<dbReference type="Proteomes" id="UP000642748">
    <property type="component" value="Unassembled WGS sequence"/>
</dbReference>
<keyword evidence="10" id="KW-1133">Transmembrane helix</keyword>
<feature type="domain" description="Signal transduction histidine kinase subgroup 3 dimerisation and phosphoacceptor" evidence="11">
    <location>
        <begin position="181"/>
        <end position="248"/>
    </location>
</feature>
<feature type="transmembrane region" description="Helical" evidence="10">
    <location>
        <begin position="113"/>
        <end position="132"/>
    </location>
</feature>
<evidence type="ECO:0000256" key="9">
    <source>
        <dbReference type="SAM" id="MobiDB-lite"/>
    </source>
</evidence>
<evidence type="ECO:0000256" key="5">
    <source>
        <dbReference type="ARBA" id="ARBA00022741"/>
    </source>
</evidence>
<evidence type="ECO:0000256" key="4">
    <source>
        <dbReference type="ARBA" id="ARBA00022679"/>
    </source>
</evidence>
<dbReference type="GO" id="GO:0046983">
    <property type="term" value="F:protein dimerization activity"/>
    <property type="evidence" value="ECO:0007669"/>
    <property type="project" value="InterPro"/>
</dbReference>
<evidence type="ECO:0000256" key="8">
    <source>
        <dbReference type="ARBA" id="ARBA00023012"/>
    </source>
</evidence>
<keyword evidence="3" id="KW-0597">Phosphoprotein</keyword>
<feature type="transmembrane region" description="Helical" evidence="10">
    <location>
        <begin position="81"/>
        <end position="101"/>
    </location>
</feature>
<keyword evidence="4" id="KW-0808">Transferase</keyword>
<dbReference type="PANTHER" id="PTHR24421">
    <property type="entry name" value="NITRATE/NITRITE SENSOR PROTEIN NARX-RELATED"/>
    <property type="match status" value="1"/>
</dbReference>
<feature type="transmembrane region" description="Helical" evidence="10">
    <location>
        <begin position="43"/>
        <end position="61"/>
    </location>
</feature>
<evidence type="ECO:0000256" key="7">
    <source>
        <dbReference type="ARBA" id="ARBA00022840"/>
    </source>
</evidence>
<evidence type="ECO:0000256" key="10">
    <source>
        <dbReference type="SAM" id="Phobius"/>
    </source>
</evidence>
<dbReference type="Gene3D" id="3.30.565.10">
    <property type="entry name" value="Histidine kinase-like ATPase, C-terminal domain"/>
    <property type="match status" value="1"/>
</dbReference>
<keyword evidence="10" id="KW-0812">Transmembrane</keyword>
<evidence type="ECO:0000256" key="1">
    <source>
        <dbReference type="ARBA" id="ARBA00000085"/>
    </source>
</evidence>
<dbReference type="SUPFAM" id="SSF55874">
    <property type="entry name" value="ATPase domain of HSP90 chaperone/DNA topoisomerase II/histidine kinase"/>
    <property type="match status" value="1"/>
</dbReference>
<feature type="compositionally biased region" description="Low complexity" evidence="9">
    <location>
        <begin position="359"/>
        <end position="369"/>
    </location>
</feature>
<dbReference type="GO" id="GO:0000155">
    <property type="term" value="F:phosphorelay sensor kinase activity"/>
    <property type="evidence" value="ECO:0007669"/>
    <property type="project" value="InterPro"/>
</dbReference>
<dbReference type="GO" id="GO:0005524">
    <property type="term" value="F:ATP binding"/>
    <property type="evidence" value="ECO:0007669"/>
    <property type="project" value="UniProtKB-KW"/>
</dbReference>
<protein>
    <recommendedName>
        <fullName evidence="2">histidine kinase</fullName>
        <ecNumber evidence="2">2.7.13.3</ecNumber>
    </recommendedName>
</protein>
<dbReference type="Pfam" id="PF07730">
    <property type="entry name" value="HisKA_3"/>
    <property type="match status" value="1"/>
</dbReference>
<dbReference type="InterPro" id="IPR036890">
    <property type="entry name" value="HATPase_C_sf"/>
</dbReference>
<keyword evidence="5" id="KW-0547">Nucleotide-binding</keyword>
<keyword evidence="8" id="KW-0902">Two-component regulatory system</keyword>
<dbReference type="Gene3D" id="1.20.5.1930">
    <property type="match status" value="1"/>
</dbReference>
<evidence type="ECO:0000313" key="13">
    <source>
        <dbReference type="Proteomes" id="UP000642748"/>
    </source>
</evidence>
<dbReference type="InterPro" id="IPR050482">
    <property type="entry name" value="Sensor_HK_TwoCompSys"/>
</dbReference>
<gene>
    <name evidence="12" type="ORF">Raf01_58650</name>
</gene>
<dbReference type="AlphaFoldDB" id="A0A8J3QXL5"/>
<reference evidence="12" key="1">
    <citation type="submission" date="2021-01" db="EMBL/GenBank/DDBJ databases">
        <title>Whole genome shotgun sequence of Rugosimonospora africana NBRC 104875.</title>
        <authorList>
            <person name="Komaki H."/>
            <person name="Tamura T."/>
        </authorList>
    </citation>
    <scope>NUCLEOTIDE SEQUENCE</scope>
    <source>
        <strain evidence="12">NBRC 104875</strain>
    </source>
</reference>
<dbReference type="PANTHER" id="PTHR24421:SF10">
    <property type="entry name" value="NITRATE_NITRITE SENSOR PROTEIN NARQ"/>
    <property type="match status" value="1"/>
</dbReference>
<feature type="region of interest" description="Disordered" evidence="9">
    <location>
        <begin position="359"/>
        <end position="387"/>
    </location>
</feature>
<comment type="catalytic activity">
    <reaction evidence="1">
        <text>ATP + protein L-histidine = ADP + protein N-phospho-L-histidine.</text>
        <dbReference type="EC" id="2.7.13.3"/>
    </reaction>
</comment>
<organism evidence="12 13">
    <name type="scientific">Rugosimonospora africana</name>
    <dbReference type="NCBI Taxonomy" id="556532"/>
    <lineage>
        <taxon>Bacteria</taxon>
        <taxon>Bacillati</taxon>
        <taxon>Actinomycetota</taxon>
        <taxon>Actinomycetes</taxon>
        <taxon>Micromonosporales</taxon>
        <taxon>Micromonosporaceae</taxon>
        <taxon>Rugosimonospora</taxon>
    </lineage>
</organism>
<sequence length="387" mass="40741">MTLVNMTQSESRPWTWRLQVRSLVPLVALDFSIIASQLSDNRIGWATILFLVLVSVGWLSISFDARPRVAIVAGPLLLSGAGIGLAAVTAPGVAITFPAVACFSTSARNPLRWSVPFTVAVAAALAGTQAAAHHGTTLILVSPAVCIAALLVGLIRRQNNALAEETRLARENEARSAALDERARIAREIHDVLAHSLAALTVQLETADALLETGRTQQAQQSIHTANQLAREGLAETRRAISALRGDTLPLPDLLANLAAAYHTDFDAPATTQIDGQPYDLTPDTHLALYRTAQEAVTNVRKHAPGAAVAFTLAYRPRTITLTITNDPPPPGTPRSLTDTGGGYGLTGLRERAELAGGTFTAGPATKPGGPEGPAGAGWRVEVQIPS</sequence>
<name>A0A8J3QXL5_9ACTN</name>
<dbReference type="CDD" id="cd16917">
    <property type="entry name" value="HATPase_UhpB-NarQ-NarX-like"/>
    <property type="match status" value="1"/>
</dbReference>
<comment type="caution">
    <text evidence="12">The sequence shown here is derived from an EMBL/GenBank/DDBJ whole genome shotgun (WGS) entry which is preliminary data.</text>
</comment>
<keyword evidence="10" id="KW-0472">Membrane</keyword>
<dbReference type="InterPro" id="IPR011712">
    <property type="entry name" value="Sig_transdc_His_kin_sub3_dim/P"/>
</dbReference>
<feature type="transmembrane region" description="Helical" evidence="10">
    <location>
        <begin position="138"/>
        <end position="155"/>
    </location>
</feature>
<accession>A0A8J3QXL5</accession>
<proteinExistence type="predicted"/>
<keyword evidence="6 12" id="KW-0418">Kinase</keyword>
<evidence type="ECO:0000313" key="12">
    <source>
        <dbReference type="EMBL" id="GIH17693.1"/>
    </source>
</evidence>
<dbReference type="GO" id="GO:0016020">
    <property type="term" value="C:membrane"/>
    <property type="evidence" value="ECO:0007669"/>
    <property type="project" value="InterPro"/>
</dbReference>
<evidence type="ECO:0000259" key="11">
    <source>
        <dbReference type="Pfam" id="PF07730"/>
    </source>
</evidence>
<dbReference type="EMBL" id="BONZ01000056">
    <property type="protein sequence ID" value="GIH17693.1"/>
    <property type="molecule type" value="Genomic_DNA"/>
</dbReference>
<keyword evidence="7" id="KW-0067">ATP-binding</keyword>
<evidence type="ECO:0000256" key="3">
    <source>
        <dbReference type="ARBA" id="ARBA00022553"/>
    </source>
</evidence>
<keyword evidence="13" id="KW-1185">Reference proteome</keyword>
<dbReference type="EC" id="2.7.13.3" evidence="2"/>